<proteinExistence type="predicted"/>
<name>K0T8W9_THAOC</name>
<keyword evidence="2" id="KW-1185">Reference proteome</keyword>
<dbReference type="EMBL" id="AGNL01004039">
    <property type="protein sequence ID" value="EJK73995.1"/>
    <property type="molecule type" value="Genomic_DNA"/>
</dbReference>
<dbReference type="InterPro" id="IPR036770">
    <property type="entry name" value="Ankyrin_rpt-contain_sf"/>
</dbReference>
<dbReference type="Proteomes" id="UP000266841">
    <property type="component" value="Unassembled WGS sequence"/>
</dbReference>
<organism evidence="1 2">
    <name type="scientific">Thalassiosira oceanica</name>
    <name type="common">Marine diatom</name>
    <dbReference type="NCBI Taxonomy" id="159749"/>
    <lineage>
        <taxon>Eukaryota</taxon>
        <taxon>Sar</taxon>
        <taxon>Stramenopiles</taxon>
        <taxon>Ochrophyta</taxon>
        <taxon>Bacillariophyta</taxon>
        <taxon>Coscinodiscophyceae</taxon>
        <taxon>Thalassiosirophycidae</taxon>
        <taxon>Thalassiosirales</taxon>
        <taxon>Thalassiosiraceae</taxon>
        <taxon>Thalassiosira</taxon>
    </lineage>
</organism>
<dbReference type="eggNOG" id="ENOG502SRJG">
    <property type="taxonomic scope" value="Eukaryota"/>
</dbReference>
<evidence type="ECO:0000313" key="1">
    <source>
        <dbReference type="EMBL" id="EJK73995.1"/>
    </source>
</evidence>
<reference evidence="1 2" key="1">
    <citation type="journal article" date="2012" name="Genome Biol.">
        <title>Genome and low-iron response of an oceanic diatom adapted to chronic iron limitation.</title>
        <authorList>
            <person name="Lommer M."/>
            <person name="Specht M."/>
            <person name="Roy A.S."/>
            <person name="Kraemer L."/>
            <person name="Andreson R."/>
            <person name="Gutowska M.A."/>
            <person name="Wolf J."/>
            <person name="Bergner S.V."/>
            <person name="Schilhabel M.B."/>
            <person name="Klostermeier U.C."/>
            <person name="Beiko R.G."/>
            <person name="Rosenstiel P."/>
            <person name="Hippler M."/>
            <person name="Laroche J."/>
        </authorList>
    </citation>
    <scope>NUCLEOTIDE SEQUENCE [LARGE SCALE GENOMIC DNA]</scope>
    <source>
        <strain evidence="1 2">CCMP1005</strain>
    </source>
</reference>
<protein>
    <submittedName>
        <fullName evidence="1">Uncharacterized protein</fullName>
    </submittedName>
</protein>
<gene>
    <name evidence="1" type="ORF">THAOC_04356</name>
</gene>
<dbReference type="AlphaFoldDB" id="K0T8W9"/>
<comment type="caution">
    <text evidence="1">The sequence shown here is derived from an EMBL/GenBank/DDBJ whole genome shotgun (WGS) entry which is preliminary data.</text>
</comment>
<accession>K0T8W9</accession>
<dbReference type="SUPFAM" id="SSF48403">
    <property type="entry name" value="Ankyrin repeat"/>
    <property type="match status" value="1"/>
</dbReference>
<dbReference type="Gene3D" id="1.25.40.20">
    <property type="entry name" value="Ankyrin repeat-containing domain"/>
    <property type="match status" value="1"/>
</dbReference>
<evidence type="ECO:0000313" key="2">
    <source>
        <dbReference type="Proteomes" id="UP000266841"/>
    </source>
</evidence>
<dbReference type="OrthoDB" id="194358at2759"/>
<sequence length="557" mass="62391">MSDNRRRRDKDAADRSHVSHVDMCNSFSVGLMNGDSKALMDKLRPPCMLRPEATREVIRKLVVLSGTDAAMNDACPYGDGDQSPVGLVGVRRHHNPSDVQAVMRGEAKRQVLRELFGLGGDLESHMIWGGGFTDFALMCCLGNARGVERALKQTEAGSDERMHLLERRETGCRLSPLLLTVALSKHKGICRRHHGVREEDMQHLKTVKVLLKYGARPDCRELNGKTFVHYGAGSHALNETLEMTSHVHEAAKSSKHFGRKVVLRGLNKAEYNGRIGVLGGFLADVGRRQVVLDDDGKELSLLPKNIFAVPDGEGEVEVCIYDESRNLANEHDRVGMTSFHEVFMSTRTDVAQWLIDRNVSVDVSPIDGMTVRKLAMSPDLGMMTGVGKSRMHELVTKYIANMEKAERRHRCHGCDQMFERKLMECSRCKSDVNFSIVVDKPDTSIPSDLTSVKKLSFKRPKGLKDNETFYIKCQVATEADAMNFHAPIDAPTHPHVIYDRTRSVAFFMMPGTPGHKELFESVKKERAFEGKKAFFKAMYDSSGNMKVFPHTACAKKW</sequence>